<dbReference type="PRINTS" id="PR00411">
    <property type="entry name" value="PNDRDTASEI"/>
</dbReference>
<dbReference type="SUPFAM" id="SSF54427">
    <property type="entry name" value="NTF2-like"/>
    <property type="match status" value="1"/>
</dbReference>
<dbReference type="Gene3D" id="3.50.50.60">
    <property type="entry name" value="FAD/NAD(P)-binding domain"/>
    <property type="match status" value="1"/>
</dbReference>
<gene>
    <name evidence="4" type="ORF">F6X42_04695</name>
</gene>
<dbReference type="Pfam" id="PF00743">
    <property type="entry name" value="FMO-like"/>
    <property type="match status" value="1"/>
</dbReference>
<dbReference type="PANTHER" id="PTHR43539:SF68">
    <property type="entry name" value="FLAVIN-BINDING MONOOXYGENASE-LIKE PROTEIN (AFU_ORTHOLOGUE AFUA_4G09220)"/>
    <property type="match status" value="1"/>
</dbReference>
<name>A0ABR7PHU3_9BURK</name>
<comment type="caution">
    <text evidence="4">The sequence shown here is derived from an EMBL/GenBank/DDBJ whole genome shotgun (WGS) entry which is preliminary data.</text>
</comment>
<dbReference type="Proteomes" id="UP000736373">
    <property type="component" value="Unassembled WGS sequence"/>
</dbReference>
<keyword evidence="3" id="KW-0560">Oxidoreductase</keyword>
<dbReference type="InterPro" id="IPR036188">
    <property type="entry name" value="FAD/NAD-bd_sf"/>
</dbReference>
<dbReference type="InterPro" id="IPR032710">
    <property type="entry name" value="NTF2-like_dom_sf"/>
</dbReference>
<evidence type="ECO:0000256" key="1">
    <source>
        <dbReference type="ARBA" id="ARBA00022630"/>
    </source>
</evidence>
<dbReference type="EMBL" id="VZQQ01000003">
    <property type="protein sequence ID" value="MBC8745950.1"/>
    <property type="molecule type" value="Genomic_DNA"/>
</dbReference>
<sequence>MEEVISISSSAESVHSEAHLVQRWLSRLEQALKSLNRDALGQLFADECHWRDLLAFTWSITPHQGRESIVNELISRQHKIQAHRFEIAENRTPPRRVKRIGIPVTEAIFNFETADGRGSGVVRLLECEPERAWIFMTSLQELKGHEPAVGERRPSGAEYSRQFGSQNWAERRAKEQAFEDREPAVLIIGAGQTGLSTAARLRMIGVDALCVEKLPRVGDVWRQRYHSLALHNQVALNHMAYMPFPPTWPKYLAKDMLANWIENYAWAMECNVWTSTAFVGGEYDEAAGHWHATVRRADGSERVLRPRHIVFANGIVGAPKRPRLAGLEDFKGEVLHTHDYKDGAPWRGRNALVLGAGTSGHDIAQDLHGHGANVKLIQRGPIAVTSLDAACVTYTTYYDDGLPIEDCDLLALSATYPIAVRNAQAVTKRQQELDKVLLDGLRARGFKLDFCEDGTGYMMKVRRTHGGYYLNCGCSELIVNGQVGLLHFEDIERFVEDGALMKDGRVEKADLLVTATGYQSQQHVVRELLGAAVAEIVGPIWGIAKDGELNNMYRPTAQKGLWFLGSGLSQARIYSHYVALQIKAREIGLIT</sequence>
<keyword evidence="5" id="KW-1185">Reference proteome</keyword>
<reference evidence="4 5" key="1">
    <citation type="submission" date="2019-09" db="EMBL/GenBank/DDBJ databases">
        <title>Paraburkholderia podalyriae sp. nov., A South African Podalyria-associated rhizobium.</title>
        <authorList>
            <person name="Mavima L."/>
            <person name="Beukes C.W."/>
            <person name="Palmer M."/>
            <person name="De Meyer S.E."/>
            <person name="James E.K."/>
            <person name="Maluk M."/>
            <person name="Avontuur J.R."/>
            <person name="Chan W.Y."/>
            <person name="Venter S.N."/>
            <person name="Steenkamp E.T."/>
        </authorList>
    </citation>
    <scope>NUCLEOTIDE SEQUENCE [LARGE SCALE GENOMIC DNA]</scope>
    <source>
        <strain evidence="4 5">WC7.3b</strain>
    </source>
</reference>
<dbReference type="PANTHER" id="PTHR43539">
    <property type="entry name" value="FLAVIN-BINDING MONOOXYGENASE-LIKE PROTEIN (AFU_ORTHOLOGUE AFUA_4G09220)"/>
    <property type="match status" value="1"/>
</dbReference>
<organism evidence="4 5">
    <name type="scientific">Paraburkholderia podalyriae</name>
    <dbReference type="NCBI Taxonomy" id="1938811"/>
    <lineage>
        <taxon>Bacteria</taxon>
        <taxon>Pseudomonadati</taxon>
        <taxon>Pseudomonadota</taxon>
        <taxon>Betaproteobacteria</taxon>
        <taxon>Burkholderiales</taxon>
        <taxon>Burkholderiaceae</taxon>
        <taxon>Paraburkholderia</taxon>
    </lineage>
</organism>
<dbReference type="InterPro" id="IPR050982">
    <property type="entry name" value="Auxin_biosynth/cation_transpt"/>
</dbReference>
<keyword evidence="1" id="KW-0285">Flavoprotein</keyword>
<evidence type="ECO:0000256" key="3">
    <source>
        <dbReference type="ARBA" id="ARBA00023002"/>
    </source>
</evidence>
<protein>
    <submittedName>
        <fullName evidence="4">NAD(P)/FAD-dependent oxidoreductase</fullName>
    </submittedName>
</protein>
<dbReference type="RefSeq" id="WP_187633082.1">
    <property type="nucleotide sequence ID" value="NZ_VZQQ01000003.1"/>
</dbReference>
<keyword evidence="2" id="KW-0274">FAD</keyword>
<dbReference type="InterPro" id="IPR020946">
    <property type="entry name" value="Flavin_mOase-like"/>
</dbReference>
<proteinExistence type="predicted"/>
<dbReference type="SUPFAM" id="SSF51905">
    <property type="entry name" value="FAD/NAD(P)-binding domain"/>
    <property type="match status" value="2"/>
</dbReference>
<evidence type="ECO:0000256" key="2">
    <source>
        <dbReference type="ARBA" id="ARBA00022827"/>
    </source>
</evidence>
<accession>A0ABR7PHU3</accession>
<evidence type="ECO:0000313" key="4">
    <source>
        <dbReference type="EMBL" id="MBC8745950.1"/>
    </source>
</evidence>
<evidence type="ECO:0000313" key="5">
    <source>
        <dbReference type="Proteomes" id="UP000736373"/>
    </source>
</evidence>